<dbReference type="GO" id="GO:0005737">
    <property type="term" value="C:cytoplasm"/>
    <property type="evidence" value="ECO:0007669"/>
    <property type="project" value="TreeGrafter"/>
</dbReference>
<dbReference type="InterPro" id="IPR036069">
    <property type="entry name" value="DUF34/NIF3_sf"/>
</dbReference>
<evidence type="ECO:0000313" key="7">
    <source>
        <dbReference type="EMBL" id="RKD20160.1"/>
    </source>
</evidence>
<feature type="binding site" evidence="6">
    <location>
        <position position="103"/>
    </location>
    <ligand>
        <name>a divalent metal cation</name>
        <dbReference type="ChEBI" id="CHEBI:60240"/>
        <label>1</label>
    </ligand>
</feature>
<evidence type="ECO:0000256" key="2">
    <source>
        <dbReference type="ARBA" id="ARBA00011643"/>
    </source>
</evidence>
<dbReference type="OrthoDB" id="9792792at2"/>
<comment type="similarity">
    <text evidence="1 5">Belongs to the GTP cyclohydrolase I type 2/NIF3 family.</text>
</comment>
<dbReference type="Pfam" id="PF01784">
    <property type="entry name" value="DUF34_NIF3"/>
    <property type="match status" value="1"/>
</dbReference>
<dbReference type="FunFam" id="3.30.70.120:FF:000006">
    <property type="entry name" value="GTP cyclohydrolase 1 type 2 homolog"/>
    <property type="match status" value="1"/>
</dbReference>
<evidence type="ECO:0000256" key="3">
    <source>
        <dbReference type="ARBA" id="ARBA00022112"/>
    </source>
</evidence>
<comment type="caution">
    <text evidence="7">The sequence shown here is derived from an EMBL/GenBank/DDBJ whole genome shotgun (WGS) entry which is preliminary data.</text>
</comment>
<dbReference type="GO" id="GO:0046872">
    <property type="term" value="F:metal ion binding"/>
    <property type="evidence" value="ECO:0007669"/>
    <property type="project" value="UniProtKB-UniRule"/>
</dbReference>
<dbReference type="FunFam" id="3.40.1390.30:FF:000001">
    <property type="entry name" value="GTP cyclohydrolase 1 type 2"/>
    <property type="match status" value="1"/>
</dbReference>
<dbReference type="RefSeq" id="WP_120180073.1">
    <property type="nucleotide sequence ID" value="NZ_MBTA01000001.1"/>
</dbReference>
<keyword evidence="8" id="KW-1185">Reference proteome</keyword>
<dbReference type="InterPro" id="IPR002678">
    <property type="entry name" value="DUF34/NIF3"/>
</dbReference>
<dbReference type="Proteomes" id="UP000283433">
    <property type="component" value="Unassembled WGS sequence"/>
</dbReference>
<dbReference type="NCBIfam" id="TIGR00486">
    <property type="entry name" value="YbgI_SA1388"/>
    <property type="match status" value="1"/>
</dbReference>
<keyword evidence="4 5" id="KW-0479">Metal-binding</keyword>
<name>A0A419SBW8_9SPHI</name>
<dbReference type="PIRSF" id="PIRSF037489">
    <property type="entry name" value="UCP037489_NIF3_YqfO"/>
    <property type="match status" value="1"/>
</dbReference>
<evidence type="ECO:0000256" key="5">
    <source>
        <dbReference type="PIRNR" id="PIRNR037489"/>
    </source>
</evidence>
<dbReference type="InterPro" id="IPR015867">
    <property type="entry name" value="N-reg_PII/ATP_PRibTrfase_C"/>
</dbReference>
<dbReference type="Gene3D" id="3.40.1390.30">
    <property type="entry name" value="NIF3 (NGG1p interacting factor 3)-like"/>
    <property type="match status" value="1"/>
</dbReference>
<evidence type="ECO:0000313" key="8">
    <source>
        <dbReference type="Proteomes" id="UP000283433"/>
    </source>
</evidence>
<organism evidence="7 8">
    <name type="scientific">Pelobium manganitolerans</name>
    <dbReference type="NCBI Taxonomy" id="1842495"/>
    <lineage>
        <taxon>Bacteria</taxon>
        <taxon>Pseudomonadati</taxon>
        <taxon>Bacteroidota</taxon>
        <taxon>Sphingobacteriia</taxon>
        <taxon>Sphingobacteriales</taxon>
        <taxon>Sphingobacteriaceae</taxon>
        <taxon>Pelobium</taxon>
    </lineage>
</organism>
<comment type="subunit">
    <text evidence="2">Homohexamer.</text>
</comment>
<dbReference type="InterPro" id="IPR017221">
    <property type="entry name" value="DUF34/NIF3_bac"/>
</dbReference>
<dbReference type="SUPFAM" id="SSF102705">
    <property type="entry name" value="NIF3 (NGG1p interacting factor 3)-like"/>
    <property type="match status" value="1"/>
</dbReference>
<reference evidence="7 8" key="1">
    <citation type="submission" date="2016-07" db="EMBL/GenBank/DDBJ databases">
        <title>Genome of Pelobium manganitolerans.</title>
        <authorList>
            <person name="Wu S."/>
            <person name="Wang G."/>
        </authorList>
    </citation>
    <scope>NUCLEOTIDE SEQUENCE [LARGE SCALE GENOMIC DNA]</scope>
    <source>
        <strain evidence="7 8">YS-25</strain>
    </source>
</reference>
<sequence length="365" mass="40439">MQIKELTNYLESIAPSNYQESYDNSGLIVGHPDTEINKALISLDCTEAVVDEAIAGGFDIIISHHPIVFKGLKKFNGATYVERVVMKAIAHNIAVYAIHTNLDSVATGVNAKICETIGLNNCKILVPKKDILKKLSFFVPIAQADKVKNAVYEAGAGEIGNYSNCSFSIEGTGSFKANEKADPYIGDEGELHFEKEQKVEVIYPIQNERKILAALLDSHPYEEVAYDIYSLDNAYQQVGAGMIAELPEEMDGLAFLQHLKKSMGLQVIRHTRILDKKIKRVAVCGGSGSFLLKNAIAAQADAFVTADFKYHEFFDAEEKLIIADIGHFESEQFTQHLLLDIITKKFPNFAIRLTESNTNPIKYLS</sequence>
<dbReference type="PANTHER" id="PTHR13799:SF14">
    <property type="entry name" value="GTP CYCLOHYDROLASE 1 TYPE 2 HOMOLOG"/>
    <property type="match status" value="1"/>
</dbReference>
<evidence type="ECO:0000256" key="6">
    <source>
        <dbReference type="PIRSR" id="PIRSR602678-1"/>
    </source>
</evidence>
<dbReference type="AlphaFoldDB" id="A0A419SBW8"/>
<protein>
    <recommendedName>
        <fullName evidence="3 5">GTP cyclohydrolase 1 type 2 homolog</fullName>
    </recommendedName>
</protein>
<dbReference type="EMBL" id="MBTA01000001">
    <property type="protein sequence ID" value="RKD20160.1"/>
    <property type="molecule type" value="Genomic_DNA"/>
</dbReference>
<evidence type="ECO:0000256" key="1">
    <source>
        <dbReference type="ARBA" id="ARBA00006964"/>
    </source>
</evidence>
<feature type="binding site" evidence="6">
    <location>
        <position position="327"/>
    </location>
    <ligand>
        <name>a divalent metal cation</name>
        <dbReference type="ChEBI" id="CHEBI:60240"/>
        <label>1</label>
    </ligand>
</feature>
<accession>A0A419SBW8</accession>
<evidence type="ECO:0000256" key="4">
    <source>
        <dbReference type="ARBA" id="ARBA00022723"/>
    </source>
</evidence>
<feature type="binding site" evidence="6">
    <location>
        <position position="65"/>
    </location>
    <ligand>
        <name>a divalent metal cation</name>
        <dbReference type="ChEBI" id="CHEBI:60240"/>
        <label>1</label>
    </ligand>
</feature>
<feature type="binding site" evidence="6">
    <location>
        <position position="331"/>
    </location>
    <ligand>
        <name>a divalent metal cation</name>
        <dbReference type="ChEBI" id="CHEBI:60240"/>
        <label>1</label>
    </ligand>
</feature>
<dbReference type="Gene3D" id="3.30.70.120">
    <property type="match status" value="1"/>
</dbReference>
<proteinExistence type="inferred from homology"/>
<dbReference type="PANTHER" id="PTHR13799">
    <property type="entry name" value="NGG1 INTERACTING FACTOR 3"/>
    <property type="match status" value="1"/>
</dbReference>
<gene>
    <name evidence="7" type="ORF">BCY91_00605</name>
</gene>
<feature type="binding site" evidence="6">
    <location>
        <position position="64"/>
    </location>
    <ligand>
        <name>a divalent metal cation</name>
        <dbReference type="ChEBI" id="CHEBI:60240"/>
        <label>2</label>
    </ligand>
</feature>